<dbReference type="Proteomes" id="UP000683139">
    <property type="component" value="Unassembled WGS sequence"/>
</dbReference>
<reference evidence="1" key="1">
    <citation type="submission" date="2021-03" db="EMBL/GenBank/DDBJ databases">
        <title>Antimicrobial resistance genes in bacteria isolated from Japanese honey, and their potential for conferring macrolide and lincosamide resistance in the American foulbrood pathogen Paenibacillus larvae.</title>
        <authorList>
            <person name="Okamoto M."/>
            <person name="Kumagai M."/>
            <person name="Kanamori H."/>
            <person name="Takamatsu D."/>
        </authorList>
    </citation>
    <scope>NUCLEOTIDE SEQUENCE</scope>
    <source>
        <strain evidence="1">J40TS1</strain>
    </source>
</reference>
<accession>A0A919YTD2</accession>
<dbReference type="Pfam" id="PF09148">
    <property type="entry name" value="DUF1934"/>
    <property type="match status" value="1"/>
</dbReference>
<keyword evidence="2" id="KW-1185">Reference proteome</keyword>
<name>A0A919YTD2_9BACL</name>
<dbReference type="AlphaFoldDB" id="A0A919YTD2"/>
<dbReference type="Gene3D" id="2.40.128.20">
    <property type="match status" value="1"/>
</dbReference>
<evidence type="ECO:0000313" key="1">
    <source>
        <dbReference type="EMBL" id="GIP18837.1"/>
    </source>
</evidence>
<dbReference type="InterPro" id="IPR015231">
    <property type="entry name" value="DUF1934"/>
</dbReference>
<proteinExistence type="predicted"/>
<dbReference type="SUPFAM" id="SSF50814">
    <property type="entry name" value="Lipocalins"/>
    <property type="match status" value="1"/>
</dbReference>
<dbReference type="RefSeq" id="WP_213519486.1">
    <property type="nucleotide sequence ID" value="NZ_BOSE01000010.1"/>
</dbReference>
<evidence type="ECO:0008006" key="3">
    <source>
        <dbReference type="Google" id="ProtNLM"/>
    </source>
</evidence>
<protein>
    <recommendedName>
        <fullName evidence="3">DUF1934 domain-containing protein</fullName>
    </recommendedName>
</protein>
<organism evidence="1 2">
    <name type="scientific">Paenibacillus montaniterrae</name>
    <dbReference type="NCBI Taxonomy" id="429341"/>
    <lineage>
        <taxon>Bacteria</taxon>
        <taxon>Bacillati</taxon>
        <taxon>Bacillota</taxon>
        <taxon>Bacilli</taxon>
        <taxon>Bacillales</taxon>
        <taxon>Paenibacillaceae</taxon>
        <taxon>Paenibacillus</taxon>
    </lineage>
</organism>
<gene>
    <name evidence="1" type="ORF">J40TS1_44790</name>
</gene>
<dbReference type="InterPro" id="IPR012674">
    <property type="entry name" value="Calycin"/>
</dbReference>
<dbReference type="EMBL" id="BOSE01000010">
    <property type="protein sequence ID" value="GIP18837.1"/>
    <property type="molecule type" value="Genomic_DNA"/>
</dbReference>
<comment type="caution">
    <text evidence="1">The sequence shown here is derived from an EMBL/GenBank/DDBJ whole genome shotgun (WGS) entry which is preliminary data.</text>
</comment>
<sequence>MNHKQHVWIEFDSTQDNEKVSQQMAGEWYIKGKAFYITYEEQTEAGTIRHLLRYEPSELKVMRKGALESEQIYRMHERRQGYYDNRIVKLELQAYTHQLAIRDQYDQVVLGLPSKLPFSLIWEYDLFVGEQATGRFKLRLLLKEATK</sequence>
<evidence type="ECO:0000313" key="2">
    <source>
        <dbReference type="Proteomes" id="UP000683139"/>
    </source>
</evidence>